<keyword evidence="5 12" id="KW-0378">Hydrolase</keyword>
<dbReference type="InterPro" id="IPR013320">
    <property type="entry name" value="ConA-like_dom_sf"/>
</dbReference>
<organism evidence="12 13">
    <name type="scientific">Streptococcus henryi</name>
    <dbReference type="NCBI Taxonomy" id="439219"/>
    <lineage>
        <taxon>Bacteria</taxon>
        <taxon>Bacillati</taxon>
        <taxon>Bacillota</taxon>
        <taxon>Bacilli</taxon>
        <taxon>Lactobacillales</taxon>
        <taxon>Streptococcaceae</taxon>
        <taxon>Streptococcus</taxon>
    </lineage>
</organism>
<dbReference type="RefSeq" id="WP_074485453.1">
    <property type="nucleotide sequence ID" value="NZ_FMXP01000006.1"/>
</dbReference>
<feature type="active site" description="Nucleophile" evidence="10">
    <location>
        <position position="105"/>
    </location>
</feature>
<feature type="domain" description="GH16" evidence="11">
    <location>
        <begin position="13"/>
        <end position="217"/>
    </location>
</feature>
<dbReference type="NCBIfam" id="NF047856">
    <property type="entry name" value="BGlucanaseBglS"/>
    <property type="match status" value="1"/>
</dbReference>
<evidence type="ECO:0000256" key="8">
    <source>
        <dbReference type="ARBA" id="ARBA00029771"/>
    </source>
</evidence>
<evidence type="ECO:0000259" key="11">
    <source>
        <dbReference type="PROSITE" id="PS51762"/>
    </source>
</evidence>
<evidence type="ECO:0000256" key="10">
    <source>
        <dbReference type="PIRSR" id="PIRSR608264-1"/>
    </source>
</evidence>
<dbReference type="InterPro" id="IPR008264">
    <property type="entry name" value="Beta_glucanase"/>
</dbReference>
<dbReference type="EMBL" id="FMXP01000006">
    <property type="protein sequence ID" value="SDB11541.1"/>
    <property type="molecule type" value="Genomic_DNA"/>
</dbReference>
<evidence type="ECO:0000313" key="12">
    <source>
        <dbReference type="EMBL" id="SDB11541.1"/>
    </source>
</evidence>
<protein>
    <recommendedName>
        <fullName evidence="4">Beta-glucanase</fullName>
        <ecNumber evidence="3">3.2.1.73</ecNumber>
    </recommendedName>
    <alternativeName>
        <fullName evidence="9">1,3-1,4-beta-D-glucan 4-glucanohydrolase</fullName>
    </alternativeName>
    <alternativeName>
        <fullName evidence="8">Endo-beta-1,3-1,4 glucanase</fullName>
    </alternativeName>
    <alternativeName>
        <fullName evidence="7">Lichenase</fullName>
    </alternativeName>
</protein>
<dbReference type="AlphaFoldDB" id="A0A1G6AT52"/>
<proteinExistence type="inferred from homology"/>
<dbReference type="GO" id="GO:0005975">
    <property type="term" value="P:carbohydrate metabolic process"/>
    <property type="evidence" value="ECO:0007669"/>
    <property type="project" value="InterPro"/>
</dbReference>
<sequence>MENKNPQFGTKFESYEESFMELRTGSNGDMFNCIWEPENVEFRDNLMTLKIDSDGQGGFTGGEWRTRDYFSYGFYEVSMKPIKNPGVVTSFFTYTGPSDGTKWDEIDIEFLGKDTTKVQFNYFTDGQGNHEYLLDLGFDASQKFHRYGFDWQKDSITWYVDGVAVYTATENIPETPGKIMMNAWPGIGVDDWLDAFDGQTPLYGYYDWMSYKAPEEILDTEDLQ</sequence>
<dbReference type="PANTHER" id="PTHR31062">
    <property type="entry name" value="XYLOGLUCAN ENDOTRANSGLUCOSYLASE/HYDROLASE PROTEIN 8-RELATED"/>
    <property type="match status" value="1"/>
</dbReference>
<gene>
    <name evidence="12" type="ORF">SAMN02910293_00612</name>
</gene>
<dbReference type="SUPFAM" id="SSF49899">
    <property type="entry name" value="Concanavalin A-like lectins/glucanases"/>
    <property type="match status" value="1"/>
</dbReference>
<evidence type="ECO:0000256" key="3">
    <source>
        <dbReference type="ARBA" id="ARBA00012690"/>
    </source>
</evidence>
<dbReference type="STRING" id="439219.SAMN02910293_00612"/>
<dbReference type="Pfam" id="PF00722">
    <property type="entry name" value="Glyco_hydro_16"/>
    <property type="match status" value="1"/>
</dbReference>
<dbReference type="CDD" id="cd02175">
    <property type="entry name" value="GH16_lichenase"/>
    <property type="match status" value="1"/>
</dbReference>
<dbReference type="EC" id="3.2.1.73" evidence="3"/>
<evidence type="ECO:0000256" key="9">
    <source>
        <dbReference type="ARBA" id="ARBA00031665"/>
    </source>
</evidence>
<dbReference type="InterPro" id="IPR000757">
    <property type="entry name" value="Beta-glucanase-like"/>
</dbReference>
<dbReference type="InterPro" id="IPR008263">
    <property type="entry name" value="GH16_AS"/>
</dbReference>
<keyword evidence="6" id="KW-0326">Glycosidase</keyword>
<evidence type="ECO:0000256" key="2">
    <source>
        <dbReference type="ARBA" id="ARBA00006865"/>
    </source>
</evidence>
<evidence type="ECO:0000256" key="4">
    <source>
        <dbReference type="ARBA" id="ARBA00014569"/>
    </source>
</evidence>
<evidence type="ECO:0000256" key="5">
    <source>
        <dbReference type="ARBA" id="ARBA00022801"/>
    </source>
</evidence>
<dbReference type="GO" id="GO:0042972">
    <property type="term" value="F:licheninase activity"/>
    <property type="evidence" value="ECO:0007669"/>
    <property type="project" value="UniProtKB-EC"/>
</dbReference>
<accession>A0A1G6AT52</accession>
<dbReference type="Gene3D" id="2.60.120.200">
    <property type="match status" value="1"/>
</dbReference>
<evidence type="ECO:0000256" key="7">
    <source>
        <dbReference type="ARBA" id="ARBA00029722"/>
    </source>
</evidence>
<comment type="catalytic activity">
    <reaction evidence="1">
        <text>Hydrolysis of (1-&gt;4)-beta-D-glucosidic linkages in beta-D-glucans containing (1-&gt;3)- and (1-&gt;4)-bonds.</text>
        <dbReference type="EC" id="3.2.1.73"/>
    </reaction>
</comment>
<feature type="active site" description="Proton donor" evidence="10">
    <location>
        <position position="109"/>
    </location>
</feature>
<evidence type="ECO:0000256" key="1">
    <source>
        <dbReference type="ARBA" id="ARBA00000481"/>
    </source>
</evidence>
<dbReference type="eggNOG" id="COG2273">
    <property type="taxonomic scope" value="Bacteria"/>
</dbReference>
<dbReference type="PROSITE" id="PS01034">
    <property type="entry name" value="GH16_1"/>
    <property type="match status" value="1"/>
</dbReference>
<keyword evidence="13" id="KW-1185">Reference proteome</keyword>
<evidence type="ECO:0000256" key="6">
    <source>
        <dbReference type="ARBA" id="ARBA00023295"/>
    </source>
</evidence>
<dbReference type="PROSITE" id="PS51762">
    <property type="entry name" value="GH16_2"/>
    <property type="match status" value="1"/>
</dbReference>
<dbReference type="InterPro" id="IPR044791">
    <property type="entry name" value="Beta-glucanase/XTH"/>
</dbReference>
<name>A0A1G6AT52_9STRE</name>
<dbReference type="Proteomes" id="UP000182508">
    <property type="component" value="Unassembled WGS sequence"/>
</dbReference>
<comment type="similarity">
    <text evidence="2">Belongs to the glycosyl hydrolase 16 family.</text>
</comment>
<reference evidence="12 13" key="1">
    <citation type="submission" date="2016-10" db="EMBL/GenBank/DDBJ databases">
        <authorList>
            <person name="de Groot N.N."/>
        </authorList>
    </citation>
    <scope>NUCLEOTIDE SEQUENCE [LARGE SCALE GENOMIC DNA]</scope>
    <source>
        <strain evidence="12 13">A-4</strain>
    </source>
</reference>
<evidence type="ECO:0000313" key="13">
    <source>
        <dbReference type="Proteomes" id="UP000182508"/>
    </source>
</evidence>
<dbReference type="PRINTS" id="PR00737">
    <property type="entry name" value="GLHYDRLASE16"/>
</dbReference>